<dbReference type="InterPro" id="IPR050090">
    <property type="entry name" value="Tyrosine_recombinase_XerCD"/>
</dbReference>
<accession>A0AA46BN00</accession>
<keyword evidence="8 9" id="KW-0131">Cell cycle</keyword>
<feature type="active site" evidence="9">
    <location>
        <position position="326"/>
    </location>
</feature>
<dbReference type="NCBIfam" id="NF001399">
    <property type="entry name" value="PRK00283.1"/>
    <property type="match status" value="1"/>
</dbReference>
<dbReference type="InterPro" id="IPR011010">
    <property type="entry name" value="DNA_brk_join_enz"/>
</dbReference>
<dbReference type="InterPro" id="IPR004107">
    <property type="entry name" value="Integrase_SAM-like_N"/>
</dbReference>
<dbReference type="AlphaFoldDB" id="A0AA46BN00"/>
<dbReference type="EMBL" id="UFYA01000001">
    <property type="protein sequence ID" value="STD08454.1"/>
    <property type="molecule type" value="Genomic_DNA"/>
</dbReference>
<dbReference type="Pfam" id="PF00589">
    <property type="entry name" value="Phage_integrase"/>
    <property type="match status" value="1"/>
</dbReference>
<feature type="active site" evidence="9">
    <location>
        <position position="300"/>
    </location>
</feature>
<keyword evidence="4 9" id="KW-0159">Chromosome partition</keyword>
<feature type="active site" evidence="9">
    <location>
        <position position="199"/>
    </location>
</feature>
<evidence type="ECO:0000256" key="7">
    <source>
        <dbReference type="ARBA" id="ARBA00023172"/>
    </source>
</evidence>
<name>A0AA46BN00_9MICO</name>
<feature type="domain" description="Tyr recombinase" evidence="10">
    <location>
        <begin position="152"/>
        <end position="348"/>
    </location>
</feature>
<evidence type="ECO:0000313" key="13">
    <source>
        <dbReference type="Proteomes" id="UP000254118"/>
    </source>
</evidence>
<dbReference type="PROSITE" id="PS51900">
    <property type="entry name" value="CB"/>
    <property type="match status" value="1"/>
</dbReference>
<evidence type="ECO:0000313" key="12">
    <source>
        <dbReference type="EMBL" id="STD08454.1"/>
    </source>
</evidence>
<comment type="similarity">
    <text evidence="9">Belongs to the 'phage' integrase family. XerC subfamily.</text>
</comment>
<keyword evidence="7 9" id="KW-0233">DNA recombination</keyword>
<dbReference type="GO" id="GO:0007059">
    <property type="term" value="P:chromosome segregation"/>
    <property type="evidence" value="ECO:0007669"/>
    <property type="project" value="UniProtKB-UniRule"/>
</dbReference>
<feature type="domain" description="Core-binding (CB)" evidence="11">
    <location>
        <begin position="41"/>
        <end position="131"/>
    </location>
</feature>
<dbReference type="PANTHER" id="PTHR30349:SF81">
    <property type="entry name" value="TYROSINE RECOMBINASE XERC"/>
    <property type="match status" value="1"/>
</dbReference>
<sequence length="357" mass="38240">MCVRLCLPGLRPWLRGPDLQTGPVERSGEGDGYVLLPGRVPSVERSVRVWLDHLRVERGLASNTLTAYRRDLGKYVEFLGGRGVQLLRDVRTADVVDFVSALRQGELGRVFSLASTGRILAAVRGLHAYGAAEGWCVDDPAAVVQPPAPPARLPKALSVDEVARLLQAVEVLGDGSVADVALGLRDRALLEFLYGTGARVSEATGLDVDGVDFEEGSVRLRGKGDKERIVPLGRYAVEALEAYVRRGRPVLVGAGARGGRGPGAALFLNSRGKRLSRQLAWGVITGAAQRAGLPEGIGPHTLRHSFATHLLDGGADLRVVQELLGHSSVTTTQIYTKVSMARLQEVYAGAHPRARFS</sequence>
<dbReference type="CDD" id="cd00798">
    <property type="entry name" value="INT_XerDC_C"/>
    <property type="match status" value="1"/>
</dbReference>
<keyword evidence="2 9" id="KW-0963">Cytoplasm</keyword>
<dbReference type="InterPro" id="IPR002104">
    <property type="entry name" value="Integrase_catalytic"/>
</dbReference>
<evidence type="ECO:0000259" key="10">
    <source>
        <dbReference type="PROSITE" id="PS51898"/>
    </source>
</evidence>
<dbReference type="GO" id="GO:0009037">
    <property type="term" value="F:tyrosine-based site-specific recombinase activity"/>
    <property type="evidence" value="ECO:0007669"/>
    <property type="project" value="UniProtKB-UniRule"/>
</dbReference>
<comment type="function">
    <text evidence="9">Site-specific tyrosine recombinase, which acts by catalyzing the cutting and rejoining of the recombining DNA molecules. The XerC-XerD complex is essential to convert dimers of the bacterial chromosome into monomers to permit their segregation at cell division. It also contributes to the segregational stability of plasmids.</text>
</comment>
<evidence type="ECO:0000256" key="5">
    <source>
        <dbReference type="ARBA" id="ARBA00022908"/>
    </source>
</evidence>
<evidence type="ECO:0000256" key="9">
    <source>
        <dbReference type="HAMAP-Rule" id="MF_01808"/>
    </source>
</evidence>
<organism evidence="12 13">
    <name type="scientific">Dermatophilus congolensis</name>
    <dbReference type="NCBI Taxonomy" id="1863"/>
    <lineage>
        <taxon>Bacteria</taxon>
        <taxon>Bacillati</taxon>
        <taxon>Actinomycetota</taxon>
        <taxon>Actinomycetes</taxon>
        <taxon>Micrococcales</taxon>
        <taxon>Dermatophilaceae</taxon>
        <taxon>Dermatophilus</taxon>
    </lineage>
</organism>
<comment type="subcellular location">
    <subcellularLocation>
        <location evidence="1 9">Cytoplasm</location>
    </subcellularLocation>
</comment>
<dbReference type="HAMAP" id="MF_01808">
    <property type="entry name" value="Recomb_XerC_XerD"/>
    <property type="match status" value="1"/>
</dbReference>
<dbReference type="GO" id="GO:0005737">
    <property type="term" value="C:cytoplasm"/>
    <property type="evidence" value="ECO:0007669"/>
    <property type="project" value="UniProtKB-SubCell"/>
</dbReference>
<keyword evidence="3 9" id="KW-0132">Cell division</keyword>
<dbReference type="Gene3D" id="1.10.150.130">
    <property type="match status" value="1"/>
</dbReference>
<evidence type="ECO:0000256" key="4">
    <source>
        <dbReference type="ARBA" id="ARBA00022829"/>
    </source>
</evidence>
<dbReference type="InterPro" id="IPR010998">
    <property type="entry name" value="Integrase_recombinase_N"/>
</dbReference>
<dbReference type="SUPFAM" id="SSF56349">
    <property type="entry name" value="DNA breaking-rejoining enzymes"/>
    <property type="match status" value="1"/>
</dbReference>
<dbReference type="InterPro" id="IPR023009">
    <property type="entry name" value="Tyrosine_recombinase_XerC/XerD"/>
</dbReference>
<gene>
    <name evidence="12" type="primary">xerD_2</name>
    <name evidence="9" type="synonym">xerC</name>
    <name evidence="12" type="ORF">NCTC7915_01024</name>
</gene>
<dbReference type="Proteomes" id="UP000254118">
    <property type="component" value="Unassembled WGS sequence"/>
</dbReference>
<dbReference type="PROSITE" id="PS51898">
    <property type="entry name" value="TYR_RECOMBINASE"/>
    <property type="match status" value="1"/>
</dbReference>
<proteinExistence type="inferred from homology"/>
<dbReference type="GO" id="GO:0003677">
    <property type="term" value="F:DNA binding"/>
    <property type="evidence" value="ECO:0007669"/>
    <property type="project" value="UniProtKB-UniRule"/>
</dbReference>
<reference evidence="12 13" key="1">
    <citation type="submission" date="2018-06" db="EMBL/GenBank/DDBJ databases">
        <authorList>
            <consortium name="Pathogen Informatics"/>
            <person name="Doyle S."/>
        </authorList>
    </citation>
    <scope>NUCLEOTIDE SEQUENCE [LARGE SCALE GENOMIC DNA]</scope>
    <source>
        <strain evidence="12 13">NCTC7915</strain>
    </source>
</reference>
<evidence type="ECO:0000256" key="6">
    <source>
        <dbReference type="ARBA" id="ARBA00023125"/>
    </source>
</evidence>
<comment type="caution">
    <text evidence="12">The sequence shown here is derived from an EMBL/GenBank/DDBJ whole genome shotgun (WGS) entry which is preliminary data.</text>
</comment>
<dbReference type="InterPro" id="IPR013762">
    <property type="entry name" value="Integrase-like_cat_sf"/>
</dbReference>
<evidence type="ECO:0000256" key="8">
    <source>
        <dbReference type="ARBA" id="ARBA00023306"/>
    </source>
</evidence>
<evidence type="ECO:0000256" key="2">
    <source>
        <dbReference type="ARBA" id="ARBA00022490"/>
    </source>
</evidence>
<dbReference type="GO" id="GO:0051301">
    <property type="term" value="P:cell division"/>
    <property type="evidence" value="ECO:0007669"/>
    <property type="project" value="UniProtKB-KW"/>
</dbReference>
<comment type="subunit">
    <text evidence="9">Forms a cyclic heterotetrameric complex composed of two molecules of XerC and two molecules of XerD.</text>
</comment>
<dbReference type="GO" id="GO:0006313">
    <property type="term" value="P:DNA transposition"/>
    <property type="evidence" value="ECO:0007669"/>
    <property type="project" value="UniProtKB-UniRule"/>
</dbReference>
<dbReference type="PANTHER" id="PTHR30349">
    <property type="entry name" value="PHAGE INTEGRASE-RELATED"/>
    <property type="match status" value="1"/>
</dbReference>
<protein>
    <recommendedName>
        <fullName evidence="9">Tyrosine recombinase XerC</fullName>
    </recommendedName>
</protein>
<keyword evidence="5 9" id="KW-0229">DNA integration</keyword>
<evidence type="ECO:0000256" key="1">
    <source>
        <dbReference type="ARBA" id="ARBA00004496"/>
    </source>
</evidence>
<feature type="active site" description="O-(3'-phospho-DNA)-tyrosine intermediate" evidence="9">
    <location>
        <position position="335"/>
    </location>
</feature>
<feature type="active site" evidence="9">
    <location>
        <position position="303"/>
    </location>
</feature>
<feature type="active site" evidence="9">
    <location>
        <position position="223"/>
    </location>
</feature>
<dbReference type="Pfam" id="PF02899">
    <property type="entry name" value="Phage_int_SAM_1"/>
    <property type="match status" value="1"/>
</dbReference>
<evidence type="ECO:0000259" key="11">
    <source>
        <dbReference type="PROSITE" id="PS51900"/>
    </source>
</evidence>
<keyword evidence="6 9" id="KW-0238">DNA-binding</keyword>
<dbReference type="Gene3D" id="1.10.443.10">
    <property type="entry name" value="Intergrase catalytic core"/>
    <property type="match status" value="1"/>
</dbReference>
<dbReference type="InterPro" id="IPR044068">
    <property type="entry name" value="CB"/>
</dbReference>
<evidence type="ECO:0000256" key="3">
    <source>
        <dbReference type="ARBA" id="ARBA00022618"/>
    </source>
</evidence>